<evidence type="ECO:0000259" key="2">
    <source>
        <dbReference type="Pfam" id="PF15262"/>
    </source>
</evidence>
<dbReference type="PANTHER" id="PTHR47743:SF2">
    <property type="entry name" value="ACROSOMAL PROTEIN KIAA1210"/>
    <property type="match status" value="1"/>
</dbReference>
<feature type="region of interest" description="Disordered" evidence="1">
    <location>
        <begin position="1"/>
        <end position="44"/>
    </location>
</feature>
<dbReference type="Proteomes" id="UP000261520">
    <property type="component" value="Unplaced"/>
</dbReference>
<dbReference type="Ensembl" id="ENSPMGT00000006246.1">
    <property type="protein sequence ID" value="ENSPMGP00000005879.1"/>
    <property type="gene ID" value="ENSPMGG00000004951.1"/>
</dbReference>
<proteinExistence type="predicted"/>
<feature type="compositionally biased region" description="Basic residues" evidence="1">
    <location>
        <begin position="1"/>
        <end position="10"/>
    </location>
</feature>
<dbReference type="InterPro" id="IPR028030">
    <property type="entry name" value="DUF4592"/>
</dbReference>
<evidence type="ECO:0000313" key="3">
    <source>
        <dbReference type="Ensembl" id="ENSPMGP00000005879.1"/>
    </source>
</evidence>
<reference evidence="3" key="1">
    <citation type="submission" date="2025-08" db="UniProtKB">
        <authorList>
            <consortium name="Ensembl"/>
        </authorList>
    </citation>
    <scope>IDENTIFICATION</scope>
</reference>
<keyword evidence="4" id="KW-1185">Reference proteome</keyword>
<feature type="region of interest" description="Disordered" evidence="1">
    <location>
        <begin position="195"/>
        <end position="225"/>
    </location>
</feature>
<sequence length="816" mass="92402">KKFFKRKKRKESGALKNSASNEDLNKPPEQSEAGLGNRSQSHDSVFAADWSEAHEALGASQDSLHGKVKSLQMQLKQSLLCGKRTHDTGAVSEDDGLPCSPPDYTPSKVLQILLLLRDSSISLDSGELSCPGSSRAMSPLVATPGDFSSPASASVCLDNSAARHKLELRQRGKRRKKRPLVSEIETKDIQEIKHGVALPLSQSDSEEEEEERRKDLNLIKQQETEENQEDLNAILDQIEQEVIESEEEVTDTAILDQVDKESNDVKETNAEMDKHIETEVELETQNSARFVEIVSEDVLEFDGEILQGKIASTEIADDQNHLEETEIPIIESEQVNIKQNDEKEAEMIDKYETEESENKEATISKIAVSKTTSLEINLVSPNSKKEFSFPNLEHFKGEAKEEICDKTEKSTVSTVEIMDTQYQEDLNQFEADVEILDKIDKTKEDEIIKGSIGENEMIEELENPEKIKEDVENFDNFDQMEEESTNLSMSKMEEIQELGQIEHKTEISQKIHEDADIFYKIDKMQKEKRVQFCMEEMEERDEQEKNEQKVKNSKNEESNWPKFTIATAWQRSLSTAEKEELGSPTHPEPGNQKDPTRPDPGSKVQESRSSPWSKQVQESRLETGSKPVQESRRESESPPVQLSKSEPKTQQDPESRPDPRSEQVQEARTESKTQQEPESRPDPGFKFQMSRPSPWSKQVQESRPNPGSEQIQKSKSDPKTQQDPESTEPDSKLQESRPGSWVKQCSPQKHPGSCVLFHSHISCVTDTGGGSDAPSWISMAKQKQKIYKENVKGHLNKKNYAGATRKKVVILRKKKL</sequence>
<dbReference type="AlphaFoldDB" id="A0A3B3ZN20"/>
<feature type="compositionally biased region" description="Polar residues" evidence="1">
    <location>
        <begin position="690"/>
        <end position="711"/>
    </location>
</feature>
<name>A0A3B3ZN20_9GOBI</name>
<feature type="compositionally biased region" description="Polar residues" evidence="1">
    <location>
        <begin position="607"/>
        <end position="616"/>
    </location>
</feature>
<dbReference type="InterPro" id="IPR026713">
    <property type="entry name" value="CRACD-like"/>
</dbReference>
<dbReference type="PANTHER" id="PTHR47743">
    <property type="entry name" value="KIAA1210 / KIAA1211 FAMILY MEMBER"/>
    <property type="match status" value="1"/>
</dbReference>
<dbReference type="Pfam" id="PF15262">
    <property type="entry name" value="DUF4592"/>
    <property type="match status" value="1"/>
</dbReference>
<protein>
    <recommendedName>
        <fullName evidence="2">DUF4592 domain-containing protein</fullName>
    </recommendedName>
</protein>
<feature type="compositionally biased region" description="Basic and acidic residues" evidence="1">
    <location>
        <begin position="712"/>
        <end position="722"/>
    </location>
</feature>
<feature type="compositionally biased region" description="Basic and acidic residues" evidence="1">
    <location>
        <begin position="542"/>
        <end position="559"/>
    </location>
</feature>
<accession>A0A3B3ZN20</accession>
<dbReference type="STRING" id="409849.ENSPMGP00000005879"/>
<feature type="domain" description="DUF4592" evidence="2">
    <location>
        <begin position="80"/>
        <end position="177"/>
    </location>
</feature>
<feature type="compositionally biased region" description="Basic and acidic residues" evidence="1">
    <location>
        <begin position="617"/>
        <end position="636"/>
    </location>
</feature>
<reference evidence="3" key="2">
    <citation type="submission" date="2025-09" db="UniProtKB">
        <authorList>
            <consortium name="Ensembl"/>
        </authorList>
    </citation>
    <scope>IDENTIFICATION</scope>
</reference>
<feature type="compositionally biased region" description="Basic and acidic residues" evidence="1">
    <location>
        <begin position="645"/>
        <end position="683"/>
    </location>
</feature>
<feature type="region of interest" description="Disordered" evidence="1">
    <location>
        <begin position="535"/>
        <end position="749"/>
    </location>
</feature>
<evidence type="ECO:0000256" key="1">
    <source>
        <dbReference type="SAM" id="MobiDB-lite"/>
    </source>
</evidence>
<organism evidence="3 4">
    <name type="scientific">Periophthalmus magnuspinnatus</name>
    <dbReference type="NCBI Taxonomy" id="409849"/>
    <lineage>
        <taxon>Eukaryota</taxon>
        <taxon>Metazoa</taxon>
        <taxon>Chordata</taxon>
        <taxon>Craniata</taxon>
        <taxon>Vertebrata</taxon>
        <taxon>Euteleostomi</taxon>
        <taxon>Actinopterygii</taxon>
        <taxon>Neopterygii</taxon>
        <taxon>Teleostei</taxon>
        <taxon>Neoteleostei</taxon>
        <taxon>Acanthomorphata</taxon>
        <taxon>Gobiaria</taxon>
        <taxon>Gobiiformes</taxon>
        <taxon>Gobioidei</taxon>
        <taxon>Gobiidae</taxon>
        <taxon>Oxudercinae</taxon>
        <taxon>Periophthalmus</taxon>
    </lineage>
</organism>
<evidence type="ECO:0000313" key="4">
    <source>
        <dbReference type="Proteomes" id="UP000261520"/>
    </source>
</evidence>